<keyword evidence="3 5" id="KW-0378">Hydrolase</keyword>
<dbReference type="GO" id="GO:0007165">
    <property type="term" value="P:signal transduction"/>
    <property type="evidence" value="ECO:0007669"/>
    <property type="project" value="TreeGrafter"/>
</dbReference>
<dbReference type="GO" id="GO:0008236">
    <property type="term" value="F:serine-type peptidase activity"/>
    <property type="evidence" value="ECO:0007669"/>
    <property type="project" value="UniProtKB-KW"/>
</dbReference>
<dbReference type="InterPro" id="IPR005151">
    <property type="entry name" value="Tail-specific_protease"/>
</dbReference>
<name>A0A858RHH2_9BACT</name>
<dbReference type="CDD" id="cd06782">
    <property type="entry name" value="cpPDZ_CPP-like"/>
    <property type="match status" value="1"/>
</dbReference>
<gene>
    <name evidence="8" type="ORF">HHL09_08775</name>
</gene>
<keyword evidence="4 5" id="KW-0720">Serine protease</keyword>
<dbReference type="Gene3D" id="2.30.42.10">
    <property type="match status" value="1"/>
</dbReference>
<dbReference type="SMART" id="SM00228">
    <property type="entry name" value="PDZ"/>
    <property type="match status" value="1"/>
</dbReference>
<dbReference type="PANTHER" id="PTHR32060">
    <property type="entry name" value="TAIL-SPECIFIC PROTEASE"/>
    <property type="match status" value="1"/>
</dbReference>
<evidence type="ECO:0000259" key="7">
    <source>
        <dbReference type="PROSITE" id="PS50106"/>
    </source>
</evidence>
<comment type="similarity">
    <text evidence="1 5">Belongs to the peptidase S41A family.</text>
</comment>
<evidence type="ECO:0000256" key="5">
    <source>
        <dbReference type="RuleBase" id="RU004404"/>
    </source>
</evidence>
<dbReference type="CDD" id="cd07560">
    <property type="entry name" value="Peptidase_S41_CPP"/>
    <property type="match status" value="1"/>
</dbReference>
<dbReference type="Pfam" id="PF03572">
    <property type="entry name" value="Peptidase_S41"/>
    <property type="match status" value="1"/>
</dbReference>
<keyword evidence="9" id="KW-1185">Reference proteome</keyword>
<evidence type="ECO:0000256" key="2">
    <source>
        <dbReference type="ARBA" id="ARBA00022670"/>
    </source>
</evidence>
<dbReference type="Pfam" id="PF17804">
    <property type="entry name" value="TSP_NTD"/>
    <property type="match status" value="1"/>
</dbReference>
<keyword evidence="2 5" id="KW-0645">Protease</keyword>
<dbReference type="GO" id="GO:0004175">
    <property type="term" value="F:endopeptidase activity"/>
    <property type="evidence" value="ECO:0007669"/>
    <property type="project" value="TreeGrafter"/>
</dbReference>
<dbReference type="KEGG" id="luo:HHL09_08775"/>
<evidence type="ECO:0000256" key="6">
    <source>
        <dbReference type="SAM" id="SignalP"/>
    </source>
</evidence>
<dbReference type="GO" id="GO:0030288">
    <property type="term" value="C:outer membrane-bounded periplasmic space"/>
    <property type="evidence" value="ECO:0007669"/>
    <property type="project" value="TreeGrafter"/>
</dbReference>
<accession>A0A858RHH2</accession>
<dbReference type="InterPro" id="IPR020992">
    <property type="entry name" value="Tail_Prtase_C"/>
</dbReference>
<dbReference type="InterPro" id="IPR036034">
    <property type="entry name" value="PDZ_sf"/>
</dbReference>
<dbReference type="GO" id="GO:0006508">
    <property type="term" value="P:proteolysis"/>
    <property type="evidence" value="ECO:0007669"/>
    <property type="project" value="UniProtKB-KW"/>
</dbReference>
<dbReference type="PROSITE" id="PS50106">
    <property type="entry name" value="PDZ"/>
    <property type="match status" value="1"/>
</dbReference>
<dbReference type="Gene3D" id="3.90.226.10">
    <property type="entry name" value="2-enoyl-CoA Hydratase, Chain A, domain 1"/>
    <property type="match status" value="1"/>
</dbReference>
<evidence type="ECO:0000256" key="1">
    <source>
        <dbReference type="ARBA" id="ARBA00009179"/>
    </source>
</evidence>
<sequence length="749" mass="82700">MRKSSFRAAAIAAFLLPLAAAEGAGRADLGEVGSYMSRMLQNGHFSRPPFSEMSQRFLDEYLSLLDPQREFFLQSDVDVFRKDYGTQLSKMLLTNKGPQAAEAIHAVYQKRVEARIAEAEAILEGPEPDFSKDEYIRADRRKEAWPKDEAQASLIWGQRVKEAWLNEKVRREQSAKDAKEKGRPDPLAKVASAASMVSLHYTRLRNEVRDEIEPAEITGLLYSAVAQSYDPHSDYLADLEMDRFKDDLRNQVVGIGVELFAEEEGATRVTGIVIGGPADRQGALKPDDRILGVDPDGAHGPKGLVSVMFMPDDKVADLVRGKDGTPVTLKVEHNGTPAKEELIEIVRGKMDIKTSLASATIIQTKTDSDESCRLGIITLPSFYVDFDGKKDGCAADVEQLLRRLRNENIDGLILDLRMNGGGSLPEVQRVAGLFLGESPVVQVRDSVGKIKVLNSGMREPVYGGPMIVLTDKNSASASEILAGALQDTNRAVIVGQSSTFGKGTVQQTLSIASTMPFFSSSSMAGTLKLTIQKFYRPSGSSTQNKGVVPDIILPNASDAEEIGEAYLDHPLPHDMIRPAPELRAYDRKMLFIPHLKELSQARVNASKDFAWLVQDAAETRTKLRENRISLNADLRRKELEDFNAREKARDADRKPRFAAIEAKDKLAMTFYQLTLDDVAEGKPLVAEDPGKFSSRYLRSAPEKAGESDSSPAWPSSLDLQERESLMILRDMVSTERNARMAGLLKQASR</sequence>
<dbReference type="InterPro" id="IPR040573">
    <property type="entry name" value="TSP_N"/>
</dbReference>
<dbReference type="SUPFAM" id="SSF52096">
    <property type="entry name" value="ClpP/crotonase"/>
    <property type="match status" value="1"/>
</dbReference>
<dbReference type="EMBL" id="CP051774">
    <property type="protein sequence ID" value="QJE95869.1"/>
    <property type="molecule type" value="Genomic_DNA"/>
</dbReference>
<evidence type="ECO:0000256" key="3">
    <source>
        <dbReference type="ARBA" id="ARBA00022801"/>
    </source>
</evidence>
<dbReference type="Pfam" id="PF00595">
    <property type="entry name" value="PDZ"/>
    <property type="match status" value="1"/>
</dbReference>
<dbReference type="RefSeq" id="WP_169454182.1">
    <property type="nucleotide sequence ID" value="NZ_CP051774.1"/>
</dbReference>
<evidence type="ECO:0000313" key="8">
    <source>
        <dbReference type="EMBL" id="QJE95869.1"/>
    </source>
</evidence>
<dbReference type="InterPro" id="IPR001478">
    <property type="entry name" value="PDZ"/>
</dbReference>
<feature type="domain" description="PDZ" evidence="7">
    <location>
        <begin position="238"/>
        <end position="294"/>
    </location>
</feature>
<keyword evidence="6" id="KW-0732">Signal</keyword>
<dbReference type="AlphaFoldDB" id="A0A858RHH2"/>
<dbReference type="Proteomes" id="UP000501812">
    <property type="component" value="Chromosome"/>
</dbReference>
<dbReference type="SMART" id="SM00245">
    <property type="entry name" value="TSPc"/>
    <property type="match status" value="1"/>
</dbReference>
<dbReference type="NCBIfam" id="TIGR00225">
    <property type="entry name" value="prc"/>
    <property type="match status" value="1"/>
</dbReference>
<dbReference type="Pfam" id="PF11818">
    <property type="entry name" value="DUF3340"/>
    <property type="match status" value="1"/>
</dbReference>
<evidence type="ECO:0000256" key="4">
    <source>
        <dbReference type="ARBA" id="ARBA00022825"/>
    </source>
</evidence>
<dbReference type="InterPro" id="IPR004447">
    <property type="entry name" value="Peptidase_S41A"/>
</dbReference>
<feature type="chain" id="PRO_5033000476" evidence="6">
    <location>
        <begin position="20"/>
        <end position="749"/>
    </location>
</feature>
<dbReference type="FunFam" id="3.90.226.10:FF:000090">
    <property type="entry name" value="Tail-specific protease"/>
    <property type="match status" value="1"/>
</dbReference>
<dbReference type="SUPFAM" id="SSF50156">
    <property type="entry name" value="PDZ domain-like"/>
    <property type="match status" value="1"/>
</dbReference>
<organism evidence="8 9">
    <name type="scientific">Luteolibacter luteus</name>
    <dbReference type="NCBI Taxonomy" id="2728835"/>
    <lineage>
        <taxon>Bacteria</taxon>
        <taxon>Pseudomonadati</taxon>
        <taxon>Verrucomicrobiota</taxon>
        <taxon>Verrucomicrobiia</taxon>
        <taxon>Verrucomicrobiales</taxon>
        <taxon>Verrucomicrobiaceae</taxon>
        <taxon>Luteolibacter</taxon>
    </lineage>
</organism>
<reference evidence="8 9" key="1">
    <citation type="submission" date="2020-04" db="EMBL/GenBank/DDBJ databases">
        <title>Luteolibacter sp. G-1-1-1 isolated from soil.</title>
        <authorList>
            <person name="Dahal R.H."/>
        </authorList>
    </citation>
    <scope>NUCLEOTIDE SEQUENCE [LARGE SCALE GENOMIC DNA]</scope>
    <source>
        <strain evidence="8 9">G-1-1-1</strain>
    </source>
</reference>
<dbReference type="InterPro" id="IPR029045">
    <property type="entry name" value="ClpP/crotonase-like_dom_sf"/>
</dbReference>
<evidence type="ECO:0000313" key="9">
    <source>
        <dbReference type="Proteomes" id="UP000501812"/>
    </source>
</evidence>
<protein>
    <submittedName>
        <fullName evidence="8">Carboxy terminal-processing peptidase</fullName>
    </submittedName>
</protein>
<dbReference type="PANTHER" id="PTHR32060:SF22">
    <property type="entry name" value="CARBOXYL-TERMINAL-PROCESSING PEPTIDASE 3, CHLOROPLASTIC"/>
    <property type="match status" value="1"/>
</dbReference>
<proteinExistence type="inferred from homology"/>
<feature type="signal peptide" evidence="6">
    <location>
        <begin position="1"/>
        <end position="19"/>
    </location>
</feature>